<dbReference type="EMBL" id="FQZO01000001">
    <property type="protein sequence ID" value="SHI67157.1"/>
    <property type="molecule type" value="Genomic_DNA"/>
</dbReference>
<sequence length="38" mass="4583">MKRELINSLLEDIKKEYKEPNNDTNCEVCIKMIDYMAF</sequence>
<organism evidence="1 2">
    <name type="scientific">Clostridium amylolyticum</name>
    <dbReference type="NCBI Taxonomy" id="1121298"/>
    <lineage>
        <taxon>Bacteria</taxon>
        <taxon>Bacillati</taxon>
        <taxon>Bacillota</taxon>
        <taxon>Clostridia</taxon>
        <taxon>Eubacteriales</taxon>
        <taxon>Clostridiaceae</taxon>
        <taxon>Clostridium</taxon>
    </lineage>
</organism>
<reference evidence="1 2" key="1">
    <citation type="submission" date="2016-11" db="EMBL/GenBank/DDBJ databases">
        <authorList>
            <person name="Jaros S."/>
            <person name="Januszkiewicz K."/>
            <person name="Wedrychowicz H."/>
        </authorList>
    </citation>
    <scope>NUCLEOTIDE SEQUENCE [LARGE SCALE GENOMIC DNA]</scope>
    <source>
        <strain evidence="1 2">DSM 21864</strain>
    </source>
</reference>
<dbReference type="Proteomes" id="UP000184080">
    <property type="component" value="Unassembled WGS sequence"/>
</dbReference>
<protein>
    <submittedName>
        <fullName evidence="1">Uncharacterized protein</fullName>
    </submittedName>
</protein>
<proteinExistence type="predicted"/>
<name>A0A1M6D1M1_9CLOT</name>
<gene>
    <name evidence="1" type="ORF">SAMN05444401_1310</name>
</gene>
<accession>A0A1M6D1M1</accession>
<evidence type="ECO:0000313" key="1">
    <source>
        <dbReference type="EMBL" id="SHI67157.1"/>
    </source>
</evidence>
<evidence type="ECO:0000313" key="2">
    <source>
        <dbReference type="Proteomes" id="UP000184080"/>
    </source>
</evidence>
<keyword evidence="2" id="KW-1185">Reference proteome</keyword>
<dbReference type="AlphaFoldDB" id="A0A1M6D1M1"/>